<keyword evidence="5" id="KW-1185">Reference proteome</keyword>
<dbReference type="RefSeq" id="XP_058326327.1">
    <property type="nucleotide sequence ID" value="XM_058477997.1"/>
</dbReference>
<dbReference type="EMBL" id="JAPQKS010000007">
    <property type="protein sequence ID" value="KAJ5219497.1"/>
    <property type="molecule type" value="Genomic_DNA"/>
</dbReference>
<protein>
    <recommendedName>
        <fullName evidence="6">NAD(P)-binding protein</fullName>
    </recommendedName>
</protein>
<sequence>MFFGKSLTFNPEQDIPSLAGKVILVTGANIGLGKQCVLEYARHQPSLIWLAARTIDKAQTAADEIRQQVKNAPPIKPLAMDLSSLSSVATAARTVVAESTRLDILMLNAGIMAAPPGLTSDGYELQFGTNYIGHALFTKLLLPVLEKTAAMPDADVRIVSLSSHGHVYAPKEGVLFDTLRTDGESLGAYGRYGQSKLAIILWTRQMARNPWVIRVLGKVANKVVTPVDQGVRNQLWASVAKEVKSGEYYEPIGIGGPQTPKGEDDVLALKVWEWTEKELQGYE</sequence>
<dbReference type="Proteomes" id="UP001150941">
    <property type="component" value="Unassembled WGS sequence"/>
</dbReference>
<accession>A0A9W9TE53</accession>
<dbReference type="Pfam" id="PF00106">
    <property type="entry name" value="adh_short"/>
    <property type="match status" value="1"/>
</dbReference>
<dbReference type="PANTHER" id="PTHR24320">
    <property type="entry name" value="RETINOL DEHYDROGENASE"/>
    <property type="match status" value="1"/>
</dbReference>
<dbReference type="Gene3D" id="3.40.50.720">
    <property type="entry name" value="NAD(P)-binding Rossmann-like Domain"/>
    <property type="match status" value="1"/>
</dbReference>
<reference evidence="4" key="1">
    <citation type="submission" date="2022-11" db="EMBL/GenBank/DDBJ databases">
        <authorList>
            <person name="Petersen C."/>
        </authorList>
    </citation>
    <scope>NUCLEOTIDE SEQUENCE</scope>
    <source>
        <strain evidence="4">IBT 19713</strain>
    </source>
</reference>
<evidence type="ECO:0000256" key="3">
    <source>
        <dbReference type="ARBA" id="ARBA00023002"/>
    </source>
</evidence>
<evidence type="ECO:0000313" key="4">
    <source>
        <dbReference type="EMBL" id="KAJ5219497.1"/>
    </source>
</evidence>
<dbReference type="PANTHER" id="PTHR24320:SF282">
    <property type="entry name" value="WW DOMAIN-CONTAINING OXIDOREDUCTASE"/>
    <property type="match status" value="1"/>
</dbReference>
<dbReference type="AlphaFoldDB" id="A0A9W9TE53"/>
<dbReference type="GeneID" id="83205300"/>
<comment type="caution">
    <text evidence="4">The sequence shown here is derived from an EMBL/GenBank/DDBJ whole genome shotgun (WGS) entry which is preliminary data.</text>
</comment>
<dbReference type="PROSITE" id="PS00061">
    <property type="entry name" value="ADH_SHORT"/>
    <property type="match status" value="1"/>
</dbReference>
<reference evidence="4" key="2">
    <citation type="journal article" date="2023" name="IMA Fungus">
        <title>Comparative genomic study of the Penicillium genus elucidates a diverse pangenome and 15 lateral gene transfer events.</title>
        <authorList>
            <person name="Petersen C."/>
            <person name="Sorensen T."/>
            <person name="Nielsen M.R."/>
            <person name="Sondergaard T.E."/>
            <person name="Sorensen J.L."/>
            <person name="Fitzpatrick D.A."/>
            <person name="Frisvad J.C."/>
            <person name="Nielsen K.L."/>
        </authorList>
    </citation>
    <scope>NUCLEOTIDE SEQUENCE</scope>
    <source>
        <strain evidence="4">IBT 19713</strain>
    </source>
</reference>
<dbReference type="OrthoDB" id="191139at2759"/>
<evidence type="ECO:0000256" key="1">
    <source>
        <dbReference type="ARBA" id="ARBA00006484"/>
    </source>
</evidence>
<dbReference type="SUPFAM" id="SSF51735">
    <property type="entry name" value="NAD(P)-binding Rossmann-fold domains"/>
    <property type="match status" value="1"/>
</dbReference>
<keyword evidence="2" id="KW-0521">NADP</keyword>
<name>A0A9W9TE53_9EURO</name>
<dbReference type="InterPro" id="IPR002347">
    <property type="entry name" value="SDR_fam"/>
</dbReference>
<proteinExistence type="inferred from homology"/>
<evidence type="ECO:0000313" key="5">
    <source>
        <dbReference type="Proteomes" id="UP001150941"/>
    </source>
</evidence>
<gene>
    <name evidence="4" type="ORF">N7468_008701</name>
</gene>
<evidence type="ECO:0000256" key="2">
    <source>
        <dbReference type="ARBA" id="ARBA00022857"/>
    </source>
</evidence>
<dbReference type="GO" id="GO:0016491">
    <property type="term" value="F:oxidoreductase activity"/>
    <property type="evidence" value="ECO:0007669"/>
    <property type="project" value="UniProtKB-KW"/>
</dbReference>
<dbReference type="InterPro" id="IPR036291">
    <property type="entry name" value="NAD(P)-bd_dom_sf"/>
</dbReference>
<dbReference type="InterPro" id="IPR020904">
    <property type="entry name" value="Sc_DH/Rdtase_CS"/>
</dbReference>
<keyword evidence="3" id="KW-0560">Oxidoreductase</keyword>
<organism evidence="4 5">
    <name type="scientific">Penicillium chermesinum</name>
    <dbReference type="NCBI Taxonomy" id="63820"/>
    <lineage>
        <taxon>Eukaryota</taxon>
        <taxon>Fungi</taxon>
        <taxon>Dikarya</taxon>
        <taxon>Ascomycota</taxon>
        <taxon>Pezizomycotina</taxon>
        <taxon>Eurotiomycetes</taxon>
        <taxon>Eurotiomycetidae</taxon>
        <taxon>Eurotiales</taxon>
        <taxon>Aspergillaceae</taxon>
        <taxon>Penicillium</taxon>
    </lineage>
</organism>
<comment type="similarity">
    <text evidence="1">Belongs to the short-chain dehydrogenases/reductases (SDR) family.</text>
</comment>
<evidence type="ECO:0008006" key="6">
    <source>
        <dbReference type="Google" id="ProtNLM"/>
    </source>
</evidence>
<dbReference type="PRINTS" id="PR00081">
    <property type="entry name" value="GDHRDH"/>
</dbReference>